<dbReference type="EMBL" id="CP171853">
    <property type="protein sequence ID" value="XKM41271.1"/>
    <property type="molecule type" value="Genomic_DNA"/>
</dbReference>
<name>A0ACD5EQ75_9HYPH</name>
<reference evidence="1" key="1">
    <citation type="submission" date="2024-10" db="EMBL/GenBank/DDBJ databases">
        <title>Strain of Rhizobium-related bacteria isolated fromm roots of Vavilovia formosa.</title>
        <authorList>
            <person name="Kimeklis A."/>
            <person name="Afonin A."/>
        </authorList>
    </citation>
    <scope>NUCLEOTIDE SEQUENCE</scope>
    <source>
        <strain evidence="1">Vaf-46</strain>
    </source>
</reference>
<evidence type="ECO:0000313" key="2">
    <source>
        <dbReference type="Proteomes" id="UP000078465"/>
    </source>
</evidence>
<proteinExistence type="predicted"/>
<protein>
    <submittedName>
        <fullName evidence="1">Phage tail tip lysozyme</fullName>
    </submittedName>
</protein>
<dbReference type="Proteomes" id="UP000078465">
    <property type="component" value="Chromosome"/>
</dbReference>
<gene>
    <name evidence="1" type="ORF">A4U53_011020</name>
</gene>
<sequence length="181" mass="18925">MLQQGTDTSPIQSPWEGAARMAQALMGGLAIKQQGDDQRAADAQVISAITGQPYTPPEKSAGFLSSIFGGNKTADPGATGSFMPKTDSSGNVALPSTGKEWDTIAPRLVSDLSRDFQLSPEQAAGVVGQLGQESAGFGTMQEVNPLVPGSRGGYGYAQWTGPRRKGLRSLDGRKQARSVDL</sequence>
<accession>A0ACD5EQ75</accession>
<evidence type="ECO:0000313" key="1">
    <source>
        <dbReference type="EMBL" id="XKM41271.1"/>
    </source>
</evidence>
<organism evidence="1 2">
    <name type="scientific">Rhizobium ruizarguesonis</name>
    <dbReference type="NCBI Taxonomy" id="2081791"/>
    <lineage>
        <taxon>Bacteria</taxon>
        <taxon>Pseudomonadati</taxon>
        <taxon>Pseudomonadota</taxon>
        <taxon>Alphaproteobacteria</taxon>
        <taxon>Hyphomicrobiales</taxon>
        <taxon>Rhizobiaceae</taxon>
        <taxon>Rhizobium/Agrobacterium group</taxon>
        <taxon>Rhizobium</taxon>
    </lineage>
</organism>